<organism evidence="1">
    <name type="scientific">Puccinia triticina (isolate 1-1 / race 1 (BBBD))</name>
    <name type="common">Brown leaf rust fungus</name>
    <dbReference type="NCBI Taxonomy" id="630390"/>
    <lineage>
        <taxon>Eukaryota</taxon>
        <taxon>Fungi</taxon>
        <taxon>Dikarya</taxon>
        <taxon>Basidiomycota</taxon>
        <taxon>Pucciniomycotina</taxon>
        <taxon>Pucciniomycetes</taxon>
        <taxon>Pucciniales</taxon>
        <taxon>Pucciniaceae</taxon>
        <taxon>Puccinia</taxon>
    </lineage>
</organism>
<evidence type="ECO:0000313" key="1">
    <source>
        <dbReference type="EMBL" id="OAV88359.1"/>
    </source>
</evidence>
<reference evidence="1" key="2">
    <citation type="submission" date="2016-05" db="EMBL/GenBank/DDBJ databases">
        <title>Comparative analysis highlights variable genome content of wheat rusts and divergence of the mating loci.</title>
        <authorList>
            <person name="Cuomo C.A."/>
            <person name="Bakkeren G."/>
            <person name="Szabo L."/>
            <person name="Khalil H."/>
            <person name="Joly D."/>
            <person name="Goldberg J."/>
            <person name="Young S."/>
            <person name="Zeng Q."/>
            <person name="Fellers J."/>
        </authorList>
    </citation>
    <scope>NUCLEOTIDE SEQUENCE [LARGE SCALE GENOMIC DNA]</scope>
    <source>
        <strain evidence="1">1-1 BBBD Race 1</strain>
    </source>
</reference>
<sequence>MAQAKIEESIAKEIKAGRMFGPFPPEQVWDWYRFFRTNPLGAVVNGDGSMRAINNLSYPHDDRNIPSVNSFVAKEDFQTTWDDFKAVSRFLRNRTKPALMAIFDWEKAYRQIPTAPSQWPFLMLKDFNDQIIINTRIAFGGVAGCGSFVKQKYIGFIWIAKEKTVRLPEEKLLERIRQIKSFLVIGEEFSFNQAEVLAGRMNHVSYMLPQLRCYLCSLYRWMCSWVHRKKTLPLPI</sequence>
<reference evidence="2" key="4">
    <citation type="submission" date="2025-05" db="UniProtKB">
        <authorList>
            <consortium name="EnsemblFungi"/>
        </authorList>
    </citation>
    <scope>IDENTIFICATION</scope>
    <source>
        <strain evidence="2">isolate 1-1 / race 1 (BBBD)</strain>
    </source>
</reference>
<evidence type="ECO:0000313" key="2">
    <source>
        <dbReference type="EnsemblFungi" id="PTTG_08125-t43_1-p1"/>
    </source>
</evidence>
<dbReference type="Proteomes" id="UP000005240">
    <property type="component" value="Unassembled WGS sequence"/>
</dbReference>
<evidence type="ECO:0008006" key="4">
    <source>
        <dbReference type="Google" id="ProtNLM"/>
    </source>
</evidence>
<reference evidence="1" key="1">
    <citation type="submission" date="2009-11" db="EMBL/GenBank/DDBJ databases">
        <authorList>
            <consortium name="The Broad Institute Genome Sequencing Platform"/>
            <person name="Ward D."/>
            <person name="Feldgarden M."/>
            <person name="Earl A."/>
            <person name="Young S.K."/>
            <person name="Zeng Q."/>
            <person name="Koehrsen M."/>
            <person name="Alvarado L."/>
            <person name="Berlin A."/>
            <person name="Bochicchio J."/>
            <person name="Borenstein D."/>
            <person name="Chapman S.B."/>
            <person name="Chen Z."/>
            <person name="Engels R."/>
            <person name="Freedman E."/>
            <person name="Gellesch M."/>
            <person name="Goldberg J."/>
            <person name="Griggs A."/>
            <person name="Gujja S."/>
            <person name="Heilman E."/>
            <person name="Heiman D."/>
            <person name="Hepburn T."/>
            <person name="Howarth C."/>
            <person name="Jen D."/>
            <person name="Larson L."/>
            <person name="Lewis B."/>
            <person name="Mehta T."/>
            <person name="Park D."/>
            <person name="Pearson M."/>
            <person name="Roberts A."/>
            <person name="Saif S."/>
            <person name="Shea T."/>
            <person name="Shenoy N."/>
            <person name="Sisk P."/>
            <person name="Stolte C."/>
            <person name="Sykes S."/>
            <person name="Thomson T."/>
            <person name="Walk T."/>
            <person name="White J."/>
            <person name="Yandava C."/>
            <person name="Izard J."/>
            <person name="Baranova O.V."/>
            <person name="Blanton J.M."/>
            <person name="Tanner A.C."/>
            <person name="Dewhirst F.E."/>
            <person name="Haas B."/>
            <person name="Nusbaum C."/>
            <person name="Birren B."/>
        </authorList>
    </citation>
    <scope>NUCLEOTIDE SEQUENCE [LARGE SCALE GENOMIC DNA]</scope>
    <source>
        <strain evidence="1">1-1 BBBD Race 1</strain>
    </source>
</reference>
<accession>A0A180G797</accession>
<evidence type="ECO:0000313" key="3">
    <source>
        <dbReference type="Proteomes" id="UP000005240"/>
    </source>
</evidence>
<proteinExistence type="predicted"/>
<keyword evidence="3" id="KW-1185">Reference proteome</keyword>
<dbReference type="InterPro" id="IPR052055">
    <property type="entry name" value="Hepadnavirus_pol/RT"/>
</dbReference>
<dbReference type="EMBL" id="ADAS02000182">
    <property type="protein sequence ID" value="OAV88359.1"/>
    <property type="molecule type" value="Genomic_DNA"/>
</dbReference>
<gene>
    <name evidence="1" type="ORF">PTTG_08125</name>
</gene>
<reference evidence="2 3" key="3">
    <citation type="journal article" date="2017" name="G3 (Bethesda)">
        <title>Comparative analysis highlights variable genome content of wheat rusts and divergence of the mating loci.</title>
        <authorList>
            <person name="Cuomo C.A."/>
            <person name="Bakkeren G."/>
            <person name="Khalil H.B."/>
            <person name="Panwar V."/>
            <person name="Joly D."/>
            <person name="Linning R."/>
            <person name="Sakthikumar S."/>
            <person name="Song X."/>
            <person name="Adiconis X."/>
            <person name="Fan L."/>
            <person name="Goldberg J.M."/>
            <person name="Levin J.Z."/>
            <person name="Young S."/>
            <person name="Zeng Q."/>
            <person name="Anikster Y."/>
            <person name="Bruce M."/>
            <person name="Wang M."/>
            <person name="Yin C."/>
            <person name="McCallum B."/>
            <person name="Szabo L.J."/>
            <person name="Hulbert S."/>
            <person name="Chen X."/>
            <person name="Fellers J.P."/>
        </authorList>
    </citation>
    <scope>NUCLEOTIDE SEQUENCE</scope>
    <source>
        <strain evidence="3">Isolate 1-1 / race 1 (BBBD)</strain>
        <strain evidence="2">isolate 1-1 / race 1 (BBBD)</strain>
    </source>
</reference>
<dbReference type="AlphaFoldDB" id="A0A180G797"/>
<name>A0A180G797_PUCT1</name>
<dbReference type="EnsemblFungi" id="PTTG_08125-t43_1">
    <property type="protein sequence ID" value="PTTG_08125-t43_1-p1"/>
    <property type="gene ID" value="PTTG_08125"/>
</dbReference>
<dbReference type="OrthoDB" id="2505595at2759"/>
<dbReference type="PANTHER" id="PTHR33050">
    <property type="entry name" value="REVERSE TRANSCRIPTASE DOMAIN-CONTAINING PROTEIN"/>
    <property type="match status" value="1"/>
</dbReference>
<protein>
    <recommendedName>
        <fullName evidence="4">Reverse transcriptase domain-containing protein</fullName>
    </recommendedName>
</protein>
<dbReference type="PANTHER" id="PTHR33050:SF7">
    <property type="entry name" value="RIBONUCLEASE H"/>
    <property type="match status" value="1"/>
</dbReference>
<feature type="non-terminal residue" evidence="1">
    <location>
        <position position="236"/>
    </location>
</feature>